<sequence>MRRFLAAKFLVPGSVFLVFSVFLLASLASFYLLFHQKNDAHYVNISGKLRMLSQKISKESFLFANTKNPEWLNSLEKSVKTYDEIIEELKRACTSSSGEVKEEYEKLVSLWQPFKEKVLLLADESHRDDALSYIADNNLILLSQANSLTKSLEKKSERKIAIFKKVIFFLLGLGFAVFVFSLIITNKFLIKPLKEIALALQELKNGNFEKGVSQHKVLLKELEEIASATNAAVAYVSSQLSTFNDQNRSLAIAAEFVESSGDSIRQFGYDSERLAQELKEASRLATENIATIAHAMEDLNTAAREIAQSIQETAIKAGEANEHVTFAKETIKTLAKSSQEIEEVTHLINDIAEQTNLLALNATIEAARAGEAGKGFAVVAGEIKELSRQTAKATEKIGKIINTIRQDMEKAVAGVESISETVAGVNDLANTIASASEEQTVTIADLNNNIQEAVTTVERVNHHADQLLAHAESFEKIRQNLDVIDACISGIVEEGTVLLSLVKTNPELEKKLFESIPVETKIKLSFLVLLRFREKIIQAILEGQIPEIETDACRCILGNLLAHYQPQSPEERELIQQIGPIHEQLHRESQRFQEKIQKIHEKNELLNFYKRNIEPLFEKAIFLMGRWLALKQISDQDLHSYKADLIKWGPSFEIGIKVIDEQHHRLVEMINELHRGLRSGATQSTLQKVLAELIDYTAKHFKTEEEFFDRYGYPEAKIHKEIHAKLVQKVIDYQQKIKSGDEKVAYDLLTFLKDWLSTHICVTDKKYGPFLKEKGLR</sequence>
<protein>
    <recommendedName>
        <fullName evidence="12">Methyl-accepting transducer domain-containing protein</fullName>
    </recommendedName>
</protein>
<evidence type="ECO:0000259" key="12">
    <source>
        <dbReference type="PROSITE" id="PS50111"/>
    </source>
</evidence>
<comment type="similarity">
    <text evidence="9">Belongs to the methyl-accepting chemotaxis (MCP) protein family.</text>
</comment>
<dbReference type="CDD" id="cd12107">
    <property type="entry name" value="Hemerythrin"/>
    <property type="match status" value="1"/>
</dbReference>
<keyword evidence="3 11" id="KW-0812">Transmembrane</keyword>
<dbReference type="SUPFAM" id="SSF58104">
    <property type="entry name" value="Methyl-accepting chemotaxis protein (MCP) signaling domain"/>
    <property type="match status" value="1"/>
</dbReference>
<evidence type="ECO:0000313" key="13">
    <source>
        <dbReference type="EMBL" id="OAG26689.1"/>
    </source>
</evidence>
<dbReference type="Gene3D" id="1.20.120.30">
    <property type="entry name" value="Aspartate receptor, ligand-binding domain"/>
    <property type="match status" value="1"/>
</dbReference>
<comment type="subcellular location">
    <subcellularLocation>
        <location evidence="1">Membrane</location>
        <topology evidence="1">Multi-pass membrane protein</topology>
    </subcellularLocation>
</comment>
<dbReference type="GO" id="GO:0006935">
    <property type="term" value="P:chemotaxis"/>
    <property type="evidence" value="ECO:0007669"/>
    <property type="project" value="InterPro"/>
</dbReference>
<evidence type="ECO:0000256" key="1">
    <source>
        <dbReference type="ARBA" id="ARBA00004141"/>
    </source>
</evidence>
<keyword evidence="4" id="KW-0479">Metal-binding</keyword>
<evidence type="ECO:0000256" key="9">
    <source>
        <dbReference type="ARBA" id="ARBA00029447"/>
    </source>
</evidence>
<dbReference type="SUPFAM" id="SSF47188">
    <property type="entry name" value="Hemerythrin-like"/>
    <property type="match status" value="1"/>
</dbReference>
<name>A0A177E6P6_9BACT</name>
<feature type="transmembrane region" description="Helical" evidence="11">
    <location>
        <begin position="166"/>
        <end position="184"/>
    </location>
</feature>
<dbReference type="PRINTS" id="PR00260">
    <property type="entry name" value="CHEMTRNSDUCR"/>
</dbReference>
<evidence type="ECO:0000256" key="7">
    <source>
        <dbReference type="ARBA" id="ARBA00023136"/>
    </source>
</evidence>
<dbReference type="NCBIfam" id="NF002007">
    <property type="entry name" value="PRK00808.1"/>
    <property type="match status" value="1"/>
</dbReference>
<proteinExistence type="inferred from homology"/>
<dbReference type="RefSeq" id="WP_068544024.1">
    <property type="nucleotide sequence ID" value="NZ_LSFI01000092.1"/>
</dbReference>
<dbReference type="PANTHER" id="PTHR32089:SF112">
    <property type="entry name" value="LYSOZYME-LIKE PROTEIN-RELATED"/>
    <property type="match status" value="1"/>
</dbReference>
<evidence type="ECO:0000256" key="3">
    <source>
        <dbReference type="ARBA" id="ARBA00022692"/>
    </source>
</evidence>
<dbReference type="InterPro" id="IPR035938">
    <property type="entry name" value="Hemerythrin-like_sf"/>
</dbReference>
<keyword evidence="7 11" id="KW-0472">Membrane</keyword>
<gene>
    <name evidence="13" type="ORF">TH606_11000</name>
</gene>
<feature type="domain" description="Methyl-accepting transducer" evidence="12">
    <location>
        <begin position="253"/>
        <end position="475"/>
    </location>
</feature>
<evidence type="ECO:0000256" key="8">
    <source>
        <dbReference type="ARBA" id="ARBA00023224"/>
    </source>
</evidence>
<dbReference type="InterPro" id="IPR004089">
    <property type="entry name" value="MCPsignal_dom"/>
</dbReference>
<dbReference type="EMBL" id="LSFI01000092">
    <property type="protein sequence ID" value="OAG26689.1"/>
    <property type="molecule type" value="Genomic_DNA"/>
</dbReference>
<evidence type="ECO:0000256" key="11">
    <source>
        <dbReference type="SAM" id="Phobius"/>
    </source>
</evidence>
<keyword evidence="6" id="KW-0408">Iron</keyword>
<comment type="similarity">
    <text evidence="2">Belongs to the hemerythrin family.</text>
</comment>
<evidence type="ECO:0000313" key="14">
    <source>
        <dbReference type="Proteomes" id="UP000076964"/>
    </source>
</evidence>
<dbReference type="GO" id="GO:0004888">
    <property type="term" value="F:transmembrane signaling receptor activity"/>
    <property type="evidence" value="ECO:0007669"/>
    <property type="project" value="InterPro"/>
</dbReference>
<dbReference type="OrthoDB" id="9816519at2"/>
<dbReference type="SMART" id="SM00283">
    <property type="entry name" value="MA"/>
    <property type="match status" value="1"/>
</dbReference>
<dbReference type="CDD" id="cd11386">
    <property type="entry name" value="MCP_signal"/>
    <property type="match status" value="1"/>
</dbReference>
<dbReference type="PANTHER" id="PTHR32089">
    <property type="entry name" value="METHYL-ACCEPTING CHEMOTAXIS PROTEIN MCPB"/>
    <property type="match status" value="1"/>
</dbReference>
<evidence type="ECO:0000256" key="2">
    <source>
        <dbReference type="ARBA" id="ARBA00010587"/>
    </source>
</evidence>
<comment type="caution">
    <text evidence="13">The sequence shown here is derived from an EMBL/GenBank/DDBJ whole genome shotgun (WGS) entry which is preliminary data.</text>
</comment>
<dbReference type="Pfam" id="PF00015">
    <property type="entry name" value="MCPsignal"/>
    <property type="match status" value="1"/>
</dbReference>
<dbReference type="PROSITE" id="PS50111">
    <property type="entry name" value="CHEMOTAXIS_TRANSDUC_2"/>
    <property type="match status" value="1"/>
</dbReference>
<dbReference type="InterPro" id="IPR012827">
    <property type="entry name" value="Hemerythrin_metal-bd"/>
</dbReference>
<dbReference type="InterPro" id="IPR029095">
    <property type="entry name" value="NarX-like_N"/>
</dbReference>
<dbReference type="GO" id="GO:0016020">
    <property type="term" value="C:membrane"/>
    <property type="evidence" value="ECO:0007669"/>
    <property type="project" value="UniProtKB-SubCell"/>
</dbReference>
<evidence type="ECO:0000256" key="6">
    <source>
        <dbReference type="ARBA" id="ARBA00023004"/>
    </source>
</evidence>
<dbReference type="InterPro" id="IPR012312">
    <property type="entry name" value="Hemerythrin-like"/>
</dbReference>
<dbReference type="Gene3D" id="1.20.120.50">
    <property type="entry name" value="Hemerythrin-like"/>
    <property type="match status" value="1"/>
</dbReference>
<evidence type="ECO:0000256" key="4">
    <source>
        <dbReference type="ARBA" id="ARBA00022723"/>
    </source>
</evidence>
<dbReference type="AlphaFoldDB" id="A0A177E6P6"/>
<evidence type="ECO:0000256" key="10">
    <source>
        <dbReference type="PROSITE-ProRule" id="PRU00284"/>
    </source>
</evidence>
<dbReference type="InterPro" id="IPR004090">
    <property type="entry name" value="Chemotax_Me-accpt_rcpt"/>
</dbReference>
<dbReference type="NCBIfam" id="TIGR02481">
    <property type="entry name" value="hemeryth_dom"/>
    <property type="match status" value="1"/>
</dbReference>
<dbReference type="Proteomes" id="UP000076964">
    <property type="component" value="Unassembled WGS sequence"/>
</dbReference>
<feature type="transmembrane region" description="Helical" evidence="11">
    <location>
        <begin position="15"/>
        <end position="34"/>
    </location>
</feature>
<reference evidence="13 14" key="1">
    <citation type="submission" date="2016-02" db="EMBL/GenBank/DDBJ databases">
        <title>Draft genome sequence of Thermodesulfatator sp. S606.</title>
        <authorList>
            <person name="Lai Q."/>
            <person name="Cao J."/>
            <person name="Dupont S."/>
            <person name="Shao Z."/>
            <person name="Jebbar M."/>
            <person name="Alain K."/>
        </authorList>
    </citation>
    <scope>NUCLEOTIDE SEQUENCE [LARGE SCALE GENOMIC DNA]</scope>
    <source>
        <strain evidence="13 14">S606</strain>
    </source>
</reference>
<organism evidence="13 14">
    <name type="scientific">Thermodesulfatator autotrophicus</name>
    <dbReference type="NCBI Taxonomy" id="1795632"/>
    <lineage>
        <taxon>Bacteria</taxon>
        <taxon>Pseudomonadati</taxon>
        <taxon>Thermodesulfobacteriota</taxon>
        <taxon>Thermodesulfobacteria</taxon>
        <taxon>Thermodesulfobacteriales</taxon>
        <taxon>Thermodesulfatatoraceae</taxon>
        <taxon>Thermodesulfatator</taxon>
    </lineage>
</organism>
<dbReference type="InterPro" id="IPR016131">
    <property type="entry name" value="Haemerythrin_Fe_BS"/>
</dbReference>
<dbReference type="PROSITE" id="PS00550">
    <property type="entry name" value="HEMERYTHRINS"/>
    <property type="match status" value="1"/>
</dbReference>
<dbReference type="STRING" id="1795632.TH606_11000"/>
<dbReference type="GO" id="GO:0046872">
    <property type="term" value="F:metal ion binding"/>
    <property type="evidence" value="ECO:0007669"/>
    <property type="project" value="UniProtKB-KW"/>
</dbReference>
<keyword evidence="14" id="KW-1185">Reference proteome</keyword>
<dbReference type="Pfam" id="PF01814">
    <property type="entry name" value="Hemerythrin"/>
    <property type="match status" value="1"/>
</dbReference>
<keyword evidence="5 11" id="KW-1133">Transmembrane helix</keyword>
<dbReference type="NCBIfam" id="NF033749">
    <property type="entry name" value="bact_hemeryth"/>
    <property type="match status" value="1"/>
</dbReference>
<evidence type="ECO:0000256" key="5">
    <source>
        <dbReference type="ARBA" id="ARBA00022989"/>
    </source>
</evidence>
<dbReference type="Pfam" id="PF13675">
    <property type="entry name" value="PilJ"/>
    <property type="match status" value="1"/>
</dbReference>
<accession>A0A177E6P6</accession>
<keyword evidence="8 10" id="KW-0807">Transducer</keyword>
<dbReference type="Gene3D" id="1.10.287.950">
    <property type="entry name" value="Methyl-accepting chemotaxis protein"/>
    <property type="match status" value="1"/>
</dbReference>
<dbReference type="GO" id="GO:0007165">
    <property type="term" value="P:signal transduction"/>
    <property type="evidence" value="ECO:0007669"/>
    <property type="project" value="UniProtKB-KW"/>
</dbReference>